<comment type="caution">
    <text evidence="1">The sequence shown here is derived from an EMBL/GenBank/DDBJ whole genome shotgun (WGS) entry which is preliminary data.</text>
</comment>
<dbReference type="InParanoid" id="A0A0V1B605"/>
<dbReference type="Proteomes" id="UP000054776">
    <property type="component" value="Unassembled WGS sequence"/>
</dbReference>
<reference evidence="1 2" key="1">
    <citation type="submission" date="2015-01" db="EMBL/GenBank/DDBJ databases">
        <title>Evolution of Trichinella species and genotypes.</title>
        <authorList>
            <person name="Korhonen P.K."/>
            <person name="Edoardo P."/>
            <person name="Giuseppe L.R."/>
            <person name="Gasser R.B."/>
        </authorList>
    </citation>
    <scope>NUCLEOTIDE SEQUENCE [LARGE SCALE GENOMIC DNA]</scope>
    <source>
        <strain evidence="1">ISS3</strain>
    </source>
</reference>
<proteinExistence type="predicted"/>
<evidence type="ECO:0000313" key="1">
    <source>
        <dbReference type="EMBL" id="KRY32418.1"/>
    </source>
</evidence>
<keyword evidence="2" id="KW-1185">Reference proteome</keyword>
<protein>
    <submittedName>
        <fullName evidence="1">Uncharacterized protein</fullName>
    </submittedName>
</protein>
<organism evidence="1 2">
    <name type="scientific">Trichinella spiralis</name>
    <name type="common">Trichina worm</name>
    <dbReference type="NCBI Taxonomy" id="6334"/>
    <lineage>
        <taxon>Eukaryota</taxon>
        <taxon>Metazoa</taxon>
        <taxon>Ecdysozoa</taxon>
        <taxon>Nematoda</taxon>
        <taxon>Enoplea</taxon>
        <taxon>Dorylaimia</taxon>
        <taxon>Trichinellida</taxon>
        <taxon>Trichinellidae</taxon>
        <taxon>Trichinella</taxon>
    </lineage>
</organism>
<sequence length="44" mass="4918">MSDSILKPGKQLKSHLSASFHCLWQGKSNFQKNSLKEAGNDINE</sequence>
<accession>A0A0V1B605</accession>
<dbReference type="AlphaFoldDB" id="A0A0V1B605"/>
<dbReference type="EMBL" id="JYDH01000098">
    <property type="protein sequence ID" value="KRY32418.1"/>
    <property type="molecule type" value="Genomic_DNA"/>
</dbReference>
<gene>
    <name evidence="1" type="ORF">T01_9648</name>
</gene>
<evidence type="ECO:0000313" key="2">
    <source>
        <dbReference type="Proteomes" id="UP000054776"/>
    </source>
</evidence>
<name>A0A0V1B605_TRISP</name>